<proteinExistence type="predicted"/>
<evidence type="ECO:0000256" key="1">
    <source>
        <dbReference type="ARBA" id="ARBA00023015"/>
    </source>
</evidence>
<comment type="caution">
    <text evidence="5">The sequence shown here is derived from an EMBL/GenBank/DDBJ whole genome shotgun (WGS) entry which is preliminary data.</text>
</comment>
<organism evidence="5 6">
    <name type="scientific">Caballeronia glathei</name>
    <dbReference type="NCBI Taxonomy" id="60547"/>
    <lineage>
        <taxon>Bacteria</taxon>
        <taxon>Pseudomonadati</taxon>
        <taxon>Pseudomonadota</taxon>
        <taxon>Betaproteobacteria</taxon>
        <taxon>Burkholderiales</taxon>
        <taxon>Burkholderiaceae</taxon>
        <taxon>Caballeronia</taxon>
    </lineage>
</organism>
<dbReference type="RefSeq" id="WP_035930973.1">
    <property type="nucleotide sequence ID" value="NZ_CADFFX010000041.1"/>
</dbReference>
<dbReference type="PROSITE" id="PS00041">
    <property type="entry name" value="HTH_ARAC_FAMILY_1"/>
    <property type="match status" value="2"/>
</dbReference>
<protein>
    <submittedName>
        <fullName evidence="5">AraC family transcriptional regulator</fullName>
    </submittedName>
</protein>
<gene>
    <name evidence="5" type="ORF">BG61_31195</name>
</gene>
<evidence type="ECO:0000313" key="5">
    <source>
        <dbReference type="EMBL" id="KDR39555.1"/>
    </source>
</evidence>
<keyword evidence="3" id="KW-0804">Transcription</keyword>
<keyword evidence="1" id="KW-0805">Transcription regulation</keyword>
<feature type="domain" description="HTH araC/xylS-type" evidence="4">
    <location>
        <begin position="228"/>
        <end position="326"/>
    </location>
</feature>
<evidence type="ECO:0000256" key="3">
    <source>
        <dbReference type="ARBA" id="ARBA00023163"/>
    </source>
</evidence>
<dbReference type="Proteomes" id="UP000027466">
    <property type="component" value="Unassembled WGS sequence"/>
</dbReference>
<dbReference type="Gene3D" id="1.10.10.60">
    <property type="entry name" value="Homeodomain-like"/>
    <property type="match status" value="2"/>
</dbReference>
<dbReference type="InterPro" id="IPR032783">
    <property type="entry name" value="AraC_lig"/>
</dbReference>
<evidence type="ECO:0000259" key="4">
    <source>
        <dbReference type="PROSITE" id="PS01124"/>
    </source>
</evidence>
<keyword evidence="6" id="KW-1185">Reference proteome</keyword>
<dbReference type="GO" id="GO:0003700">
    <property type="term" value="F:DNA-binding transcription factor activity"/>
    <property type="evidence" value="ECO:0007669"/>
    <property type="project" value="InterPro"/>
</dbReference>
<keyword evidence="2" id="KW-0238">DNA-binding</keyword>
<evidence type="ECO:0000313" key="6">
    <source>
        <dbReference type="Proteomes" id="UP000027466"/>
    </source>
</evidence>
<accession>A0A069PG31</accession>
<dbReference type="PANTHER" id="PTHR46796:SF7">
    <property type="entry name" value="ARAC FAMILY TRANSCRIPTIONAL REGULATOR"/>
    <property type="match status" value="1"/>
</dbReference>
<dbReference type="SMART" id="SM00342">
    <property type="entry name" value="HTH_ARAC"/>
    <property type="match status" value="1"/>
</dbReference>
<sequence>MSHDILSDVLRTVRLRGALFYHVNGSRSWAAEALPAREVANIVLPGCEHVMEYHVVTRGFCWGAIVGEAPVRLGSGDILVFPQGDAHVISSAPGIRPPAGAAGLPGSIDQLPFTMNFDATEARQDAHPEDRCETEVVCGFLGCDIRPFNPLVAVLPRLLHVKETANEGWINHFMHHAVAESKRKRPGGEAMLERMSEMMFVDAVRRYVDSLPEDSRGWLAGLRDRFVGRALAVMHDAPAHEWTVEELGERVGLSRSALHERFVDMIGLPPMQYLVKWRMQLAAGLLRNTSSTVAAVAQDVGYASEAAFIRAFKRLVGKPPAAWRRENAPSAGATIKR</sequence>
<dbReference type="Pfam" id="PF12833">
    <property type="entry name" value="HTH_18"/>
    <property type="match status" value="1"/>
</dbReference>
<dbReference type="PROSITE" id="PS01124">
    <property type="entry name" value="HTH_ARAC_FAMILY_2"/>
    <property type="match status" value="1"/>
</dbReference>
<dbReference type="Pfam" id="PF12852">
    <property type="entry name" value="Cupin_6"/>
    <property type="match status" value="1"/>
</dbReference>
<dbReference type="STRING" id="60547.GCA_000751215_02631"/>
<dbReference type="InterPro" id="IPR050204">
    <property type="entry name" value="AraC_XylS_family_regulators"/>
</dbReference>
<dbReference type="AlphaFoldDB" id="A0A069PG31"/>
<name>A0A069PG31_9BURK</name>
<dbReference type="EMBL" id="JFHC01000056">
    <property type="protein sequence ID" value="KDR39555.1"/>
    <property type="molecule type" value="Genomic_DNA"/>
</dbReference>
<dbReference type="SUPFAM" id="SSF46689">
    <property type="entry name" value="Homeodomain-like"/>
    <property type="match status" value="2"/>
</dbReference>
<evidence type="ECO:0000256" key="2">
    <source>
        <dbReference type="ARBA" id="ARBA00023125"/>
    </source>
</evidence>
<dbReference type="InterPro" id="IPR009057">
    <property type="entry name" value="Homeodomain-like_sf"/>
</dbReference>
<dbReference type="InterPro" id="IPR018062">
    <property type="entry name" value="HTH_AraC-typ_CS"/>
</dbReference>
<dbReference type="InterPro" id="IPR018060">
    <property type="entry name" value="HTH_AraC"/>
</dbReference>
<dbReference type="PANTHER" id="PTHR46796">
    <property type="entry name" value="HTH-TYPE TRANSCRIPTIONAL ACTIVATOR RHAS-RELATED"/>
    <property type="match status" value="1"/>
</dbReference>
<reference evidence="5 6" key="1">
    <citation type="submission" date="2014-03" db="EMBL/GenBank/DDBJ databases">
        <title>Draft Genome Sequences of Four Burkholderia Strains.</title>
        <authorList>
            <person name="Liu X.Y."/>
            <person name="Li C.X."/>
            <person name="Xu J.H."/>
        </authorList>
    </citation>
    <scope>NUCLEOTIDE SEQUENCE [LARGE SCALE GENOMIC DNA]</scope>
    <source>
        <strain evidence="5 6">DSM 50014</strain>
    </source>
</reference>
<dbReference type="GO" id="GO:0043565">
    <property type="term" value="F:sequence-specific DNA binding"/>
    <property type="evidence" value="ECO:0007669"/>
    <property type="project" value="InterPro"/>
</dbReference>